<dbReference type="AlphaFoldDB" id="A0A1G4GB84"/>
<dbReference type="InterPro" id="IPR038721">
    <property type="entry name" value="IS701-like_DDE_dom"/>
</dbReference>
<keyword evidence="3" id="KW-1185">Reference proteome</keyword>
<dbReference type="SUPFAM" id="SSF53098">
    <property type="entry name" value="Ribonuclease H-like"/>
    <property type="match status" value="1"/>
</dbReference>
<evidence type="ECO:0000313" key="2">
    <source>
        <dbReference type="EMBL" id="SCM59794.1"/>
    </source>
</evidence>
<protein>
    <submittedName>
        <fullName evidence="2">Uncultured bacterium extrachromosomal DNA RGI01500</fullName>
    </submittedName>
</protein>
<organism evidence="2 3">
    <name type="scientific">Petrimonas mucosa</name>
    <dbReference type="NCBI Taxonomy" id="1642646"/>
    <lineage>
        <taxon>Bacteria</taxon>
        <taxon>Pseudomonadati</taxon>
        <taxon>Bacteroidota</taxon>
        <taxon>Bacteroidia</taxon>
        <taxon>Bacteroidales</taxon>
        <taxon>Dysgonomonadaceae</taxon>
        <taxon>Petrimonas</taxon>
    </lineage>
</organism>
<reference evidence="2 3" key="1">
    <citation type="submission" date="2016-08" db="EMBL/GenBank/DDBJ databases">
        <authorList>
            <person name="Seilhamer J.J."/>
        </authorList>
    </citation>
    <scope>NUCLEOTIDE SEQUENCE [LARGE SCALE GENOMIC DNA]</scope>
    <source>
        <strain evidence="2">ING2-E5A</strain>
    </source>
</reference>
<dbReference type="EMBL" id="LT608328">
    <property type="protein sequence ID" value="SCM59794.1"/>
    <property type="molecule type" value="Genomic_DNA"/>
</dbReference>
<dbReference type="Pfam" id="PF13546">
    <property type="entry name" value="DDE_5"/>
    <property type="match status" value="1"/>
</dbReference>
<proteinExistence type="predicted"/>
<name>A0A1G4GB84_9BACT</name>
<dbReference type="STRING" id="1642646.ING2E5A_3000"/>
<gene>
    <name evidence="2" type="ORF">ING2E5A_3000</name>
</gene>
<sequence length="330" mass="38362">MPIYKSNSILSEISVFFKKDDSNSALFTLTDMLKGFNMSEKVLFGSRSKCNSKYSLLQVLELLIMFPCFMIKNPYNYCRSSLSGFFGCEKDVFYRFVNNEIYDWRKILYHFTIQIWNKVRVRSDHKHQTVCLMVDDTDFPKTGRRIENIGRVYSHLGHKAILGFKSLFLGITDGKSQFILDFAILGEKGRKNNFSMSDKELESRFTKDRDEASPVITRAKEYGESKIQLMITMIKRAIRKGIRFDYLLADSWFTCSEVIRFIRARHIKCHYLGMIKIGKKGVTRYGFEGKELTARALINLLEARGEARRSRKLGCQYITADVRFAGTDVR</sequence>
<dbReference type="KEGG" id="pmuc:ING2E5A_3000"/>
<dbReference type="Proteomes" id="UP000178485">
    <property type="component" value="Chromosome i"/>
</dbReference>
<evidence type="ECO:0000313" key="3">
    <source>
        <dbReference type="Proteomes" id="UP000178485"/>
    </source>
</evidence>
<accession>A0A1G4GB84</accession>
<feature type="domain" description="Transposase IS701-like DDE" evidence="1">
    <location>
        <begin position="91"/>
        <end position="260"/>
    </location>
</feature>
<dbReference type="InterPro" id="IPR012337">
    <property type="entry name" value="RNaseH-like_sf"/>
</dbReference>
<evidence type="ECO:0000259" key="1">
    <source>
        <dbReference type="Pfam" id="PF13546"/>
    </source>
</evidence>